<dbReference type="EMBL" id="CP133612">
    <property type="protein sequence ID" value="WMV09495.1"/>
    <property type="molecule type" value="Genomic_DNA"/>
</dbReference>
<dbReference type="InterPro" id="IPR043502">
    <property type="entry name" value="DNA/RNA_pol_sf"/>
</dbReference>
<feature type="domain" description="Reverse transcriptase/retrotransposon-derived protein RNase H-like" evidence="1">
    <location>
        <begin position="3"/>
        <end position="65"/>
    </location>
</feature>
<dbReference type="AlphaFoldDB" id="A0AAF0PUJ5"/>
<name>A0AAF0PUJ5_SOLVR</name>
<evidence type="ECO:0000259" key="1">
    <source>
        <dbReference type="Pfam" id="PF17919"/>
    </source>
</evidence>
<proteinExistence type="predicted"/>
<keyword evidence="3" id="KW-1185">Reference proteome</keyword>
<evidence type="ECO:0000313" key="2">
    <source>
        <dbReference type="EMBL" id="WMV09495.1"/>
    </source>
</evidence>
<protein>
    <recommendedName>
        <fullName evidence="1">Reverse transcriptase/retrotransposon-derived protein RNase H-like domain-containing protein</fullName>
    </recommendedName>
</protein>
<evidence type="ECO:0000313" key="3">
    <source>
        <dbReference type="Proteomes" id="UP001234989"/>
    </source>
</evidence>
<dbReference type="SUPFAM" id="SSF56672">
    <property type="entry name" value="DNA/RNA polymerases"/>
    <property type="match status" value="1"/>
</dbReference>
<sequence length="80" mass="9195">FEWFEECELSFLKLKKLSTITSILTPPVKGEGFMVNFNASSIGSGCVLMQRDSLIAYMLRQLGYMSTTTTQMTWSWQRMP</sequence>
<dbReference type="InterPro" id="IPR041577">
    <property type="entry name" value="RT_RNaseH_2"/>
</dbReference>
<dbReference type="Pfam" id="PF17919">
    <property type="entry name" value="RT_RNaseH_2"/>
    <property type="match status" value="1"/>
</dbReference>
<feature type="non-terminal residue" evidence="2">
    <location>
        <position position="1"/>
    </location>
</feature>
<reference evidence="2" key="1">
    <citation type="submission" date="2023-08" db="EMBL/GenBank/DDBJ databases">
        <title>A de novo genome assembly of Solanum verrucosum Schlechtendal, a Mexican diploid species geographically isolated from the other diploid A-genome species in potato relatives.</title>
        <authorList>
            <person name="Hosaka K."/>
        </authorList>
    </citation>
    <scope>NUCLEOTIDE SEQUENCE</scope>
    <source>
        <tissue evidence="2">Young leaves</tissue>
    </source>
</reference>
<organism evidence="2 3">
    <name type="scientific">Solanum verrucosum</name>
    <dbReference type="NCBI Taxonomy" id="315347"/>
    <lineage>
        <taxon>Eukaryota</taxon>
        <taxon>Viridiplantae</taxon>
        <taxon>Streptophyta</taxon>
        <taxon>Embryophyta</taxon>
        <taxon>Tracheophyta</taxon>
        <taxon>Spermatophyta</taxon>
        <taxon>Magnoliopsida</taxon>
        <taxon>eudicotyledons</taxon>
        <taxon>Gunneridae</taxon>
        <taxon>Pentapetalae</taxon>
        <taxon>asterids</taxon>
        <taxon>lamiids</taxon>
        <taxon>Solanales</taxon>
        <taxon>Solanaceae</taxon>
        <taxon>Solanoideae</taxon>
        <taxon>Solaneae</taxon>
        <taxon>Solanum</taxon>
    </lineage>
</organism>
<accession>A0AAF0PUJ5</accession>
<dbReference type="Proteomes" id="UP001234989">
    <property type="component" value="Chromosome 1"/>
</dbReference>
<gene>
    <name evidence="2" type="ORF">MTR67_002880</name>
</gene>